<proteinExistence type="predicted"/>
<organism evidence="1">
    <name type="scientific">bioreactor metagenome</name>
    <dbReference type="NCBI Taxonomy" id="1076179"/>
    <lineage>
        <taxon>unclassified sequences</taxon>
        <taxon>metagenomes</taxon>
        <taxon>ecological metagenomes</taxon>
    </lineage>
</organism>
<dbReference type="EMBL" id="VSSQ01142143">
    <property type="protein sequence ID" value="MPN63144.1"/>
    <property type="molecule type" value="Genomic_DNA"/>
</dbReference>
<accession>A0A645JSW4</accession>
<reference evidence="1" key="1">
    <citation type="submission" date="2019-08" db="EMBL/GenBank/DDBJ databases">
        <authorList>
            <person name="Kucharzyk K."/>
            <person name="Murdoch R.W."/>
            <person name="Higgins S."/>
            <person name="Loffler F."/>
        </authorList>
    </citation>
    <scope>NUCLEOTIDE SEQUENCE</scope>
</reference>
<sequence>MTCVFHQLINRSRFYDFTTDNKSDSITDPLCIFDIMRCKEYRCTSSLHIHNKVADLPCALHIYACGWFIQEQNFRMMDDACCNGQLAAHPF</sequence>
<gene>
    <name evidence="1" type="ORF">SDC9_210898</name>
</gene>
<name>A0A645JSW4_9ZZZZ</name>
<protein>
    <submittedName>
        <fullName evidence="1">Uncharacterized protein</fullName>
    </submittedName>
</protein>
<comment type="caution">
    <text evidence="1">The sequence shown here is derived from an EMBL/GenBank/DDBJ whole genome shotgun (WGS) entry which is preliminary data.</text>
</comment>
<dbReference type="AlphaFoldDB" id="A0A645JSW4"/>
<evidence type="ECO:0000313" key="1">
    <source>
        <dbReference type="EMBL" id="MPN63144.1"/>
    </source>
</evidence>